<accession>A0ABM0GSA1</accession>
<keyword evidence="4" id="KW-1185">Reference proteome</keyword>
<dbReference type="InterPro" id="IPR013892">
    <property type="entry name" value="Cyt_c_biogenesis_Cmc1-like"/>
</dbReference>
<keyword evidence="3" id="KW-0496">Mitochondrion</keyword>
<comment type="subcellular location">
    <subcellularLocation>
        <location evidence="3">Mitochondrion</location>
    </subcellularLocation>
</comment>
<comment type="similarity">
    <text evidence="1 3">Belongs to the CMC family.</text>
</comment>
<dbReference type="RefSeq" id="XP_002736241.1">
    <property type="nucleotide sequence ID" value="XM_002736195.2"/>
</dbReference>
<keyword evidence="2" id="KW-1015">Disulfide bond</keyword>
<dbReference type="PANTHER" id="PTHR22977">
    <property type="entry name" value="COX ASSEMBLY MITOCHONDRIAL PROTEIN"/>
    <property type="match status" value="1"/>
</dbReference>
<evidence type="ECO:0000256" key="2">
    <source>
        <dbReference type="ARBA" id="ARBA00023157"/>
    </source>
</evidence>
<evidence type="ECO:0000313" key="5">
    <source>
        <dbReference type="RefSeq" id="XP_002736241.1"/>
    </source>
</evidence>
<dbReference type="PROSITE" id="PS51808">
    <property type="entry name" value="CHCH"/>
    <property type="match status" value="1"/>
</dbReference>
<sequence>MSQESKPAADEKLRHVELDVLIPKMVRDRARKEKCSSEVQAFSDCAAKSSLGMVLKCRKENSAMRKCLTDWFRDPEFFNSCKQEYLKEREEFRRTGKTKKQKLHEELQSQS</sequence>
<evidence type="ECO:0000256" key="1">
    <source>
        <dbReference type="ARBA" id="ARBA00007347"/>
    </source>
</evidence>
<dbReference type="Proteomes" id="UP000694865">
    <property type="component" value="Unplaced"/>
</dbReference>
<name>A0ABM0GSA1_SACKO</name>
<proteinExistence type="inferred from homology"/>
<protein>
    <recommendedName>
        <fullName evidence="3">COX assembly mitochondrial protein</fullName>
    </recommendedName>
</protein>
<evidence type="ECO:0000313" key="4">
    <source>
        <dbReference type="Proteomes" id="UP000694865"/>
    </source>
</evidence>
<organism evidence="4 5">
    <name type="scientific">Saccoglossus kowalevskii</name>
    <name type="common">Acorn worm</name>
    <dbReference type="NCBI Taxonomy" id="10224"/>
    <lineage>
        <taxon>Eukaryota</taxon>
        <taxon>Metazoa</taxon>
        <taxon>Hemichordata</taxon>
        <taxon>Enteropneusta</taxon>
        <taxon>Harrimaniidae</taxon>
        <taxon>Saccoglossus</taxon>
    </lineage>
</organism>
<evidence type="ECO:0000256" key="3">
    <source>
        <dbReference type="RuleBase" id="RU364104"/>
    </source>
</evidence>
<dbReference type="PANTHER" id="PTHR22977:SF5">
    <property type="entry name" value="COX ASSEMBLY MITOCHONDRIAL PROTEIN HOMOLOG"/>
    <property type="match status" value="1"/>
</dbReference>
<dbReference type="GeneID" id="100377629"/>
<reference evidence="5" key="1">
    <citation type="submission" date="2025-08" db="UniProtKB">
        <authorList>
            <consortium name="RefSeq"/>
        </authorList>
    </citation>
    <scope>IDENTIFICATION</scope>
    <source>
        <tissue evidence="5">Testes</tissue>
    </source>
</reference>
<dbReference type="Pfam" id="PF08583">
    <property type="entry name" value="Cmc1"/>
    <property type="match status" value="1"/>
</dbReference>
<gene>
    <name evidence="5" type="primary">LOC100377629</name>
</gene>